<name>A0A0M1VTU0_FUSVC</name>
<proteinExistence type="predicted"/>
<organism evidence="2 3">
    <name type="scientific">Fusobacterium vincentii 4_1_13</name>
    <dbReference type="NCBI Taxonomy" id="469606"/>
    <lineage>
        <taxon>Bacteria</taxon>
        <taxon>Fusobacteriati</taxon>
        <taxon>Fusobacteriota</taxon>
        <taxon>Fusobacteriia</taxon>
        <taxon>Fusobacteriales</taxon>
        <taxon>Fusobacteriaceae</taxon>
        <taxon>Fusobacterium</taxon>
    </lineage>
</organism>
<keyword evidence="1" id="KW-1133">Transmembrane helix</keyword>
<dbReference type="eggNOG" id="ENOG502ZAN5">
    <property type="taxonomic scope" value="Bacteria"/>
</dbReference>
<gene>
    <name evidence="2" type="ORF">FSCG_00554</name>
</gene>
<keyword evidence="1" id="KW-0812">Transmembrane</keyword>
<sequence>MELLEKDEEYIISLLKQGKKVEAIIFVKDKKGMTLKEAKEYVDKKINNVNNECYEENISISKEDEEYISSLINENKKLQAVAFLHKNKNMTLLEARNYVNKLSLYKEKDMSEINNYSINLDINNNSKFKENKQRRGYIFDKNLNNFVPYLARQKKTNKIIFYILLILVVISLIQLPFLDRTLYNQIFFLFSLAFIIPLFVIWIAVALNIYFTEKKLKGLEEFELTNEFEVKSLRKNFTVFFNILFFSFLIFVLYIQIKILLKHFSYKGLFSSTVLLVAMIYNFYVFFKELKNREYSLNINGKNISILYKNNEINLIKMNSIDCVKFYSKKLGKGRKESNPTMQIFDKEQKILVEMTISIKDYYLLKKHFIKYDVKVADNFIIF</sequence>
<evidence type="ECO:0000256" key="1">
    <source>
        <dbReference type="SAM" id="Phobius"/>
    </source>
</evidence>
<feature type="transmembrane region" description="Helical" evidence="1">
    <location>
        <begin position="237"/>
        <end position="257"/>
    </location>
</feature>
<accession>A0A0M1VTU0</accession>
<keyword evidence="1" id="KW-0472">Membrane</keyword>
<protein>
    <submittedName>
        <fullName evidence="2">Uncharacterized protein</fullName>
    </submittedName>
</protein>
<dbReference type="AlphaFoldDB" id="A0A0M1VTU0"/>
<dbReference type="InterPro" id="IPR014719">
    <property type="entry name" value="Ribosomal_bL12_C/ClpS-like"/>
</dbReference>
<comment type="caution">
    <text evidence="2">The sequence shown here is derived from an EMBL/GenBank/DDBJ whole genome shotgun (WGS) entry which is preliminary data.</text>
</comment>
<dbReference type="Gene3D" id="3.30.1390.10">
    <property type="match status" value="1"/>
</dbReference>
<feature type="transmembrane region" description="Helical" evidence="1">
    <location>
        <begin position="159"/>
        <end position="177"/>
    </location>
</feature>
<reference evidence="2 3" key="1">
    <citation type="submission" date="2011-10" db="EMBL/GenBank/DDBJ databases">
        <title>The Genome Sequence of Fusobacterium sp. 4_1_13.</title>
        <authorList>
            <consortium name="The Broad Institute Genome Sequencing Platform"/>
            <person name="Earl A."/>
            <person name="Ward D."/>
            <person name="Feldgarden M."/>
            <person name="Gevers D."/>
            <person name="Strauss J."/>
            <person name="Ambrose C."/>
            <person name="Allen-Vercoe E."/>
            <person name="Young S.K."/>
            <person name="Zeng Q."/>
            <person name="Gargeya S."/>
            <person name="Fitzgerald M."/>
            <person name="Haas B."/>
            <person name="Abouelleil A."/>
            <person name="Alvarado L."/>
            <person name="Arachchi H.M."/>
            <person name="Berlin A."/>
            <person name="Brown A."/>
            <person name="Chapman S.B."/>
            <person name="Chen Z."/>
            <person name="Dunbar C."/>
            <person name="Freedman E."/>
            <person name="Gearin G."/>
            <person name="Goldberg J."/>
            <person name="Griggs A."/>
            <person name="Gujja S."/>
            <person name="Heiman D."/>
            <person name="Howarth C."/>
            <person name="Larson L."/>
            <person name="Lui A."/>
            <person name="MacDonald P.J."/>
            <person name="Montmayeur A."/>
            <person name="Murphy C."/>
            <person name="Neiman D."/>
            <person name="Pearson M."/>
            <person name="Priest M."/>
            <person name="Roberts A."/>
            <person name="Saif S."/>
            <person name="Shea T."/>
            <person name="Shenoy N."/>
            <person name="Sisk P."/>
            <person name="Stolte C."/>
            <person name="Sykes S."/>
            <person name="Wortman J."/>
            <person name="Nusbaum C."/>
            <person name="Birren B."/>
        </authorList>
    </citation>
    <scope>NUCLEOTIDE SEQUENCE [LARGE SCALE GENOMIC DNA]</scope>
    <source>
        <strain evidence="2 3">4_1_13</strain>
    </source>
</reference>
<dbReference type="HOGENOM" id="CLU_058828_0_0_0"/>
<dbReference type="EMBL" id="ACDE02000012">
    <property type="protein sequence ID" value="EEO39841.1"/>
    <property type="molecule type" value="Genomic_DNA"/>
</dbReference>
<dbReference type="Proteomes" id="UP000004925">
    <property type="component" value="Unassembled WGS sequence"/>
</dbReference>
<evidence type="ECO:0000313" key="2">
    <source>
        <dbReference type="EMBL" id="EEO39841.1"/>
    </source>
</evidence>
<dbReference type="RefSeq" id="WP_005890252.1">
    <property type="nucleotide sequence ID" value="NZ_KQ235735.1"/>
</dbReference>
<feature type="transmembrane region" description="Helical" evidence="1">
    <location>
        <begin position="269"/>
        <end position="287"/>
    </location>
</feature>
<feature type="transmembrane region" description="Helical" evidence="1">
    <location>
        <begin position="183"/>
        <end position="211"/>
    </location>
</feature>
<evidence type="ECO:0000313" key="3">
    <source>
        <dbReference type="Proteomes" id="UP000004925"/>
    </source>
</evidence>